<evidence type="ECO:0000259" key="9">
    <source>
        <dbReference type="Pfam" id="PF13837"/>
    </source>
</evidence>
<dbReference type="STRING" id="429701.A0A2G9G1N4"/>
<evidence type="ECO:0000313" key="10">
    <source>
        <dbReference type="EMBL" id="PIM99236.1"/>
    </source>
</evidence>
<feature type="domain" description="Myb/SANT-like DNA-binding" evidence="9">
    <location>
        <begin position="88"/>
        <end position="178"/>
    </location>
</feature>
<keyword evidence="11" id="KW-1185">Reference proteome</keyword>
<dbReference type="OrthoDB" id="409889at2759"/>
<dbReference type="PANTHER" id="PTHR42833:SF1">
    <property type="entry name" value="UMP KINASE"/>
    <property type="match status" value="1"/>
</dbReference>
<dbReference type="GO" id="GO:0044210">
    <property type="term" value="P:'de novo' CTP biosynthetic process"/>
    <property type="evidence" value="ECO:0007669"/>
    <property type="project" value="UniProtKB-UniPathway"/>
</dbReference>
<dbReference type="PANTHER" id="PTHR42833">
    <property type="entry name" value="URIDYLATE KINASE"/>
    <property type="match status" value="1"/>
</dbReference>
<evidence type="ECO:0000313" key="11">
    <source>
        <dbReference type="Proteomes" id="UP000231279"/>
    </source>
</evidence>
<organism evidence="10 11">
    <name type="scientific">Handroanthus impetiginosus</name>
    <dbReference type="NCBI Taxonomy" id="429701"/>
    <lineage>
        <taxon>Eukaryota</taxon>
        <taxon>Viridiplantae</taxon>
        <taxon>Streptophyta</taxon>
        <taxon>Embryophyta</taxon>
        <taxon>Tracheophyta</taxon>
        <taxon>Spermatophyta</taxon>
        <taxon>Magnoliopsida</taxon>
        <taxon>eudicotyledons</taxon>
        <taxon>Gunneridae</taxon>
        <taxon>Pentapetalae</taxon>
        <taxon>asterids</taxon>
        <taxon>lamiids</taxon>
        <taxon>Lamiales</taxon>
        <taxon>Bignoniaceae</taxon>
        <taxon>Crescentiina</taxon>
        <taxon>Tabebuia alliance</taxon>
        <taxon>Handroanthus</taxon>
    </lineage>
</organism>
<keyword evidence="10" id="KW-0418">Kinase</keyword>
<dbReference type="SUPFAM" id="SSF53633">
    <property type="entry name" value="Carbamate kinase-like"/>
    <property type="match status" value="1"/>
</dbReference>
<dbReference type="Pfam" id="PF00696">
    <property type="entry name" value="AA_kinase"/>
    <property type="match status" value="1"/>
</dbReference>
<reference evidence="11" key="1">
    <citation type="journal article" date="2018" name="Gigascience">
        <title>Genome assembly of the Pink Ipe (Handroanthus impetiginosus, Bignoniaceae), a highly valued, ecologically keystone Neotropical timber forest tree.</title>
        <authorList>
            <person name="Silva-Junior O.B."/>
            <person name="Grattapaglia D."/>
            <person name="Novaes E."/>
            <person name="Collevatti R.G."/>
        </authorList>
    </citation>
    <scope>NUCLEOTIDE SEQUENCE [LARGE SCALE GENOMIC DNA]</scope>
    <source>
        <strain evidence="11">cv. UFG-1</strain>
    </source>
</reference>
<feature type="domain" description="Aspartate/glutamate/uridylate kinase" evidence="8">
    <location>
        <begin position="236"/>
        <end position="397"/>
    </location>
</feature>
<comment type="caution">
    <text evidence="10">The sequence shown here is derived from an EMBL/GenBank/DDBJ whole genome shotgun (WGS) entry which is preliminary data.</text>
</comment>
<evidence type="ECO:0000256" key="4">
    <source>
        <dbReference type="ARBA" id="ARBA00022975"/>
    </source>
</evidence>
<dbReference type="InterPro" id="IPR044822">
    <property type="entry name" value="Myb_DNA-bind_4"/>
</dbReference>
<dbReference type="InterPro" id="IPR036393">
    <property type="entry name" value="AceGlu_kinase-like_sf"/>
</dbReference>
<dbReference type="Gene3D" id="3.40.1160.10">
    <property type="entry name" value="Acetylglutamate kinase-like"/>
    <property type="match status" value="1"/>
</dbReference>
<evidence type="ECO:0000256" key="1">
    <source>
        <dbReference type="ARBA" id="ARBA00004791"/>
    </source>
</evidence>
<dbReference type="SMART" id="SM00595">
    <property type="entry name" value="MADF"/>
    <property type="match status" value="1"/>
</dbReference>
<evidence type="ECO:0000256" key="5">
    <source>
        <dbReference type="ARBA" id="ARBA00032092"/>
    </source>
</evidence>
<dbReference type="UniPathway" id="UPA00159">
    <property type="reaction ID" value="UER00275"/>
</dbReference>
<feature type="compositionally biased region" description="Low complexity" evidence="7">
    <location>
        <begin position="19"/>
        <end position="32"/>
    </location>
</feature>
<proteinExistence type="inferred from homology"/>
<dbReference type="GO" id="GO:0006225">
    <property type="term" value="P:UDP biosynthetic process"/>
    <property type="evidence" value="ECO:0007669"/>
    <property type="project" value="TreeGrafter"/>
</dbReference>
<name>A0A2G9G1N4_9LAMI</name>
<dbReference type="GO" id="GO:0005737">
    <property type="term" value="C:cytoplasm"/>
    <property type="evidence" value="ECO:0007669"/>
    <property type="project" value="InterPro"/>
</dbReference>
<comment type="similarity">
    <text evidence="2">Belongs to the UMP kinase family.</text>
</comment>
<dbReference type="CDD" id="cd04254">
    <property type="entry name" value="AAK_UMPK-PyrH-Ec"/>
    <property type="match status" value="1"/>
</dbReference>
<accession>A0A2G9G1N4</accession>
<comment type="pathway">
    <text evidence="1">Pyrimidine metabolism; CTP biosynthesis via de novo pathway; UDP from UMP (UMPK route): step 1/1.</text>
</comment>
<protein>
    <recommendedName>
        <fullName evidence="3">UMP kinase</fullName>
        <ecNumber evidence="3">2.7.4.22</ecNumber>
    </recommendedName>
    <alternativeName>
        <fullName evidence="5">Uridine monophosphate kinase</fullName>
    </alternativeName>
</protein>
<dbReference type="AlphaFoldDB" id="A0A2G9G1N4"/>
<feature type="compositionally biased region" description="Acidic residues" evidence="7">
    <location>
        <begin position="1"/>
        <end position="10"/>
    </location>
</feature>
<evidence type="ECO:0000259" key="8">
    <source>
        <dbReference type="Pfam" id="PF00696"/>
    </source>
</evidence>
<dbReference type="Proteomes" id="UP000231279">
    <property type="component" value="Unassembled WGS sequence"/>
</dbReference>
<dbReference type="Pfam" id="PF13837">
    <property type="entry name" value="Myb_DNA-bind_4"/>
    <property type="match status" value="1"/>
</dbReference>
<feature type="non-terminal residue" evidence="10">
    <location>
        <position position="397"/>
    </location>
</feature>
<dbReference type="GO" id="GO:0033862">
    <property type="term" value="F:UMP kinase activity"/>
    <property type="evidence" value="ECO:0007669"/>
    <property type="project" value="UniProtKB-EC"/>
</dbReference>
<feature type="compositionally biased region" description="Polar residues" evidence="7">
    <location>
        <begin position="217"/>
        <end position="228"/>
    </location>
</feature>
<evidence type="ECO:0000256" key="2">
    <source>
        <dbReference type="ARBA" id="ARBA00007614"/>
    </source>
</evidence>
<feature type="region of interest" description="Disordered" evidence="7">
    <location>
        <begin position="1"/>
        <end position="87"/>
    </location>
</feature>
<dbReference type="EC" id="2.7.4.22" evidence="3"/>
<dbReference type="FunFam" id="1.10.10.60:FF:000238">
    <property type="entry name" value="Aspartate/glutamate/uridylate kinase family protein"/>
    <property type="match status" value="1"/>
</dbReference>
<evidence type="ECO:0000256" key="7">
    <source>
        <dbReference type="SAM" id="MobiDB-lite"/>
    </source>
</evidence>
<dbReference type="EMBL" id="NKXS01007717">
    <property type="protein sequence ID" value="PIM99236.1"/>
    <property type="molecule type" value="Genomic_DNA"/>
</dbReference>
<gene>
    <name evidence="10" type="ORF">CDL12_28273</name>
</gene>
<feature type="region of interest" description="Disordered" evidence="7">
    <location>
        <begin position="189"/>
        <end position="228"/>
    </location>
</feature>
<sequence length="397" mass="43128">MASCDDDFSLLDDHQNPNSAQPSTATTTQTPPYQINPYEHDSDPFDSEPDPNSISGKRLADRDDMHSGTSKRTRLPSSGGSGDYRKDREEWSDTAISCLLEAYSEKFAQLNRGNLRGRDWEEVAATVSERCESQTKSVEQCKNKVDNLKKRYKLERHRLSNGGVSTSHWPWYKQMEQIVGNSLAARAAVEEEKSSGGGGTSYSARQSKRLGPATISPGGQVSSLKSKPSNNLRWRRVVFKISGPALAGSAPNNVDPKVIMLIAGEVSIACHLGVEVAIVVGGRNFFCGDTWVTSTGLDRCTAYQIGMMATVMNSILLQSALEKLGVQTRVQSAFSMPEAVEPYSRQRAIRHLEKGRVIIFGGIGAATGNPLFSTDTAAALRASEIHADAVLKGTNVD</sequence>
<dbReference type="InterPro" id="IPR015963">
    <property type="entry name" value="Uridylate_kinase_bac"/>
</dbReference>
<evidence type="ECO:0000256" key="6">
    <source>
        <dbReference type="SAM" id="Coils"/>
    </source>
</evidence>
<dbReference type="Gene3D" id="1.10.10.60">
    <property type="entry name" value="Homeodomain-like"/>
    <property type="match status" value="1"/>
</dbReference>
<keyword evidence="4" id="KW-0665">Pyrimidine biosynthesis</keyword>
<feature type="coiled-coil region" evidence="6">
    <location>
        <begin position="131"/>
        <end position="158"/>
    </location>
</feature>
<dbReference type="InterPro" id="IPR001048">
    <property type="entry name" value="Asp/Glu/Uridylate_kinase"/>
</dbReference>
<keyword evidence="6" id="KW-0175">Coiled coil</keyword>
<evidence type="ECO:0000256" key="3">
    <source>
        <dbReference type="ARBA" id="ARBA00012899"/>
    </source>
</evidence>
<keyword evidence="10" id="KW-0808">Transferase</keyword>